<evidence type="ECO:0000313" key="3">
    <source>
        <dbReference type="Proteomes" id="UP001516662"/>
    </source>
</evidence>
<dbReference type="RefSeq" id="WP_193536369.1">
    <property type="nucleotide sequence ID" value="NZ_JADCLJ010000020.1"/>
</dbReference>
<dbReference type="PANTHER" id="PTHR46660:SF2">
    <property type="entry name" value="GLYCOSYLTRANSFERASE 1 DOMAIN-CONTAINING PROTEIN 1"/>
    <property type="match status" value="1"/>
</dbReference>
<dbReference type="InterPro" id="IPR001296">
    <property type="entry name" value="Glyco_trans_1"/>
</dbReference>
<accession>A0ABR9QJ84</accession>
<dbReference type="Pfam" id="PF00534">
    <property type="entry name" value="Glycos_transf_1"/>
    <property type="match status" value="1"/>
</dbReference>
<keyword evidence="3" id="KW-1185">Reference proteome</keyword>
<protein>
    <submittedName>
        <fullName evidence="2">Glycosyltransferase family 4 protein</fullName>
    </submittedName>
</protein>
<dbReference type="Gene3D" id="3.40.50.2000">
    <property type="entry name" value="Glycogen Phosphorylase B"/>
    <property type="match status" value="2"/>
</dbReference>
<evidence type="ECO:0000259" key="1">
    <source>
        <dbReference type="Pfam" id="PF00534"/>
    </source>
</evidence>
<organism evidence="2 3">
    <name type="scientific">Litchfieldia luteola</name>
    <dbReference type="NCBI Taxonomy" id="682179"/>
    <lineage>
        <taxon>Bacteria</taxon>
        <taxon>Bacillati</taxon>
        <taxon>Bacillota</taxon>
        <taxon>Bacilli</taxon>
        <taxon>Bacillales</taxon>
        <taxon>Bacillaceae</taxon>
        <taxon>Litchfieldia</taxon>
    </lineage>
</organism>
<dbReference type="CDD" id="cd03801">
    <property type="entry name" value="GT4_PimA-like"/>
    <property type="match status" value="1"/>
</dbReference>
<name>A0ABR9QJ84_9BACI</name>
<sequence>MKVVLVTPNFHQPRGNTVTVRRIANELQNLKVQTEIISMTEDNVAATFLPEADVYHGFHAYRFYRFTERLEKKPKSYVITLTGTDLNHNLFDEKTRSIVVSCLQNAKAIHVFNEEAKHILLNEIPGISEKTHIIPQGIDRFPLADLDYKKEEHTFLFVLPAGIRKVKNVPFAIESLARLKEKHQNVRLWLVGPVLEEDEGKIVEEFVHTNSSWITYLGQVPHKQMGAIYQQADCILNTSISEGQPSSILEAMAHELPVIVSDNQGNRSIVTHQETGLVYNTSDEFLDYTEQIMNNNELRQMLGKKAKDFVDQHHNSQKEAKHLFDIYQDIQSN</sequence>
<proteinExistence type="predicted"/>
<dbReference type="Proteomes" id="UP001516662">
    <property type="component" value="Unassembled WGS sequence"/>
</dbReference>
<gene>
    <name evidence="2" type="ORF">IMZ08_10895</name>
</gene>
<dbReference type="EMBL" id="JADCLJ010000020">
    <property type="protein sequence ID" value="MBE4908563.1"/>
    <property type="molecule type" value="Genomic_DNA"/>
</dbReference>
<dbReference type="SUPFAM" id="SSF53756">
    <property type="entry name" value="UDP-Glycosyltransferase/glycogen phosphorylase"/>
    <property type="match status" value="1"/>
</dbReference>
<evidence type="ECO:0000313" key="2">
    <source>
        <dbReference type="EMBL" id="MBE4908563.1"/>
    </source>
</evidence>
<reference evidence="2 3" key="1">
    <citation type="submission" date="2020-10" db="EMBL/GenBank/DDBJ databases">
        <title>Bacillus sp. HD4P25, an endophyte from a halophyte.</title>
        <authorList>
            <person name="Sun J.-Q."/>
        </authorList>
    </citation>
    <scope>NUCLEOTIDE SEQUENCE [LARGE SCALE GENOMIC DNA]</scope>
    <source>
        <strain evidence="2 3">YIM 93174</strain>
    </source>
</reference>
<dbReference type="InterPro" id="IPR052622">
    <property type="entry name" value="Glycosyltransferase_G1"/>
</dbReference>
<dbReference type="PANTHER" id="PTHR46660">
    <property type="match status" value="1"/>
</dbReference>
<feature type="domain" description="Glycosyl transferase family 1" evidence="1">
    <location>
        <begin position="151"/>
        <end position="308"/>
    </location>
</feature>
<comment type="caution">
    <text evidence="2">The sequence shown here is derived from an EMBL/GenBank/DDBJ whole genome shotgun (WGS) entry which is preliminary data.</text>
</comment>